<feature type="domain" description="FecR protein" evidence="1">
    <location>
        <begin position="108"/>
        <end position="200"/>
    </location>
</feature>
<comment type="caution">
    <text evidence="3">The sequence shown here is derived from an EMBL/GenBank/DDBJ whole genome shotgun (WGS) entry which is preliminary data.</text>
</comment>
<evidence type="ECO:0000259" key="2">
    <source>
        <dbReference type="Pfam" id="PF16220"/>
    </source>
</evidence>
<dbReference type="EMBL" id="QJUP01000035">
    <property type="protein sequence ID" value="TBU89046.1"/>
    <property type="molecule type" value="Genomic_DNA"/>
</dbReference>
<dbReference type="InterPro" id="IPR006860">
    <property type="entry name" value="FecR"/>
</dbReference>
<dbReference type="RefSeq" id="WP_131185898.1">
    <property type="nucleotide sequence ID" value="NZ_QJUO01000039.1"/>
</dbReference>
<organism evidence="3 4">
    <name type="scientific">Stutzerimonas kirkiae</name>
    <dbReference type="NCBI Taxonomy" id="2211392"/>
    <lineage>
        <taxon>Bacteria</taxon>
        <taxon>Pseudomonadati</taxon>
        <taxon>Pseudomonadota</taxon>
        <taxon>Gammaproteobacteria</taxon>
        <taxon>Pseudomonadales</taxon>
        <taxon>Pseudomonadaceae</taxon>
        <taxon>Stutzerimonas</taxon>
    </lineage>
</organism>
<name>A0A4Q9QYR7_9GAMM</name>
<dbReference type="InterPro" id="IPR012373">
    <property type="entry name" value="Ferrdict_sens_TM"/>
</dbReference>
<dbReference type="GO" id="GO:0016989">
    <property type="term" value="F:sigma factor antagonist activity"/>
    <property type="evidence" value="ECO:0007669"/>
    <property type="project" value="TreeGrafter"/>
</dbReference>
<dbReference type="PIRSF" id="PIRSF018266">
    <property type="entry name" value="FecR"/>
    <property type="match status" value="1"/>
</dbReference>
<proteinExistence type="predicted"/>
<evidence type="ECO:0000259" key="1">
    <source>
        <dbReference type="Pfam" id="PF04773"/>
    </source>
</evidence>
<dbReference type="InterPro" id="IPR032623">
    <property type="entry name" value="FecR_N"/>
</dbReference>
<sequence>MNLEPVSAAVLDAAIAWQLRLQEDDTRGCQAALERWLDEAPVHRRAWQQLQGIDRHLASVDNPLARQLLQRPRERRLPRRGLLGLALLAALGLGIAQHRPLGDWLADERTGRGEQRSLTLTDDSHIRLNSLSALDIRFDERQRTLYLRSGEVLVETAGKADPRPFIVQTEQGSLRALGTRFLVRREGERTRLVVLQSAVEAKPLGRQPARVARAGEQLLMARDHLGQAEPAPLAADAWSKGMLVVEDMPLAELLARLGEYHSGYLGLDDSLKNLRISGSFPLHDTDKALAALPASLPVRIERLTDWWLMVRAARD</sequence>
<dbReference type="Gene3D" id="2.60.120.1440">
    <property type="match status" value="1"/>
</dbReference>
<reference evidence="3 4" key="1">
    <citation type="submission" date="2018-06" db="EMBL/GenBank/DDBJ databases">
        <title>Three novel Pseudomonas species isolated from symptomatic oak.</title>
        <authorList>
            <person name="Bueno-Gonzalez V."/>
            <person name="Brady C."/>
        </authorList>
    </citation>
    <scope>NUCLEOTIDE SEQUENCE [LARGE SCALE GENOMIC DNA]</scope>
    <source>
        <strain evidence="3 4">P17C</strain>
    </source>
</reference>
<dbReference type="OrthoDB" id="1099576at2"/>
<keyword evidence="4" id="KW-1185">Reference proteome</keyword>
<dbReference type="PANTHER" id="PTHR30273">
    <property type="entry name" value="PERIPLASMIC SIGNAL SENSOR AND SIGMA FACTOR ACTIVATOR FECR-RELATED"/>
    <property type="match status" value="1"/>
</dbReference>
<protein>
    <submittedName>
        <fullName evidence="3">Amino acid ABC transporter substrate-binding protein</fullName>
    </submittedName>
</protein>
<dbReference type="Pfam" id="PF16220">
    <property type="entry name" value="DUF4880"/>
    <property type="match status" value="1"/>
</dbReference>
<dbReference type="PANTHER" id="PTHR30273:SF2">
    <property type="entry name" value="PROTEIN FECR"/>
    <property type="match status" value="1"/>
</dbReference>
<dbReference type="Pfam" id="PF04773">
    <property type="entry name" value="FecR"/>
    <property type="match status" value="1"/>
</dbReference>
<gene>
    <name evidence="3" type="ORF">DNJ96_17745</name>
</gene>
<evidence type="ECO:0000313" key="3">
    <source>
        <dbReference type="EMBL" id="TBU89046.1"/>
    </source>
</evidence>
<feature type="domain" description="FecR N-terminal" evidence="2">
    <location>
        <begin position="12"/>
        <end position="51"/>
    </location>
</feature>
<dbReference type="Proteomes" id="UP000292639">
    <property type="component" value="Unassembled WGS sequence"/>
</dbReference>
<accession>A0A4Q9QYR7</accession>
<dbReference type="AlphaFoldDB" id="A0A4Q9QYR7"/>
<evidence type="ECO:0000313" key="4">
    <source>
        <dbReference type="Proteomes" id="UP000292639"/>
    </source>
</evidence>